<protein>
    <recommendedName>
        <fullName evidence="4">cellulase</fullName>
        <ecNumber evidence="4">3.2.1.4</ecNumber>
    </recommendedName>
</protein>
<evidence type="ECO:0000256" key="12">
    <source>
        <dbReference type="ARBA" id="ARBA00023326"/>
    </source>
</evidence>
<dbReference type="PANTHER" id="PTHR33753:SF1">
    <property type="entry name" value="ENDO-BETA-1,4-GLUCANASE CELB"/>
    <property type="match status" value="1"/>
</dbReference>
<dbReference type="OrthoDB" id="412382at2759"/>
<feature type="region of interest" description="Disordered" evidence="13">
    <location>
        <begin position="699"/>
        <end position="748"/>
    </location>
</feature>
<feature type="compositionally biased region" description="Polar residues" evidence="13">
    <location>
        <begin position="657"/>
        <end position="669"/>
    </location>
</feature>
<dbReference type="InterPro" id="IPR015267">
    <property type="entry name" value="PPP4R2"/>
</dbReference>
<dbReference type="GO" id="GO:0019888">
    <property type="term" value="F:protein phosphatase regulator activity"/>
    <property type="evidence" value="ECO:0007669"/>
    <property type="project" value="InterPro"/>
</dbReference>
<evidence type="ECO:0000256" key="11">
    <source>
        <dbReference type="ARBA" id="ARBA00023295"/>
    </source>
</evidence>
<reference evidence="15 16" key="1">
    <citation type="submission" date="2016-02" db="EMBL/GenBank/DDBJ databases">
        <title>Genome analysis of coral dinoflagellate symbionts highlights evolutionary adaptations to a symbiotic lifestyle.</title>
        <authorList>
            <person name="Aranda M."/>
            <person name="Li Y."/>
            <person name="Liew Y.J."/>
            <person name="Baumgarten S."/>
            <person name="Simakov O."/>
            <person name="Wilson M."/>
            <person name="Piel J."/>
            <person name="Ashoor H."/>
            <person name="Bougouffa S."/>
            <person name="Bajic V.B."/>
            <person name="Ryu T."/>
            <person name="Ravasi T."/>
            <person name="Bayer T."/>
            <person name="Micklem G."/>
            <person name="Kim H."/>
            <person name="Bhak J."/>
            <person name="Lajeunesse T.C."/>
            <person name="Voolstra C.R."/>
        </authorList>
    </citation>
    <scope>NUCLEOTIDE SEQUENCE [LARGE SCALE GENOMIC DNA]</scope>
    <source>
        <strain evidence="15 16">CCMP2467</strain>
    </source>
</reference>
<keyword evidence="6 15" id="KW-0378">Hydrolase</keyword>
<dbReference type="PANTHER" id="PTHR33753">
    <property type="entry name" value="1,4-BETA-D-GLUCAN CELLOBIOHYDROLASE B"/>
    <property type="match status" value="1"/>
</dbReference>
<evidence type="ECO:0000256" key="1">
    <source>
        <dbReference type="ARBA" id="ARBA00000966"/>
    </source>
</evidence>
<keyword evidence="16" id="KW-1185">Reference proteome</keyword>
<dbReference type="InterPro" id="IPR037019">
    <property type="entry name" value="Glyco_hydro_7_sf"/>
</dbReference>
<dbReference type="InterPro" id="IPR013320">
    <property type="entry name" value="ConA-like_dom_sf"/>
</dbReference>
<dbReference type="SMART" id="SM00236">
    <property type="entry name" value="fCBD"/>
    <property type="match status" value="1"/>
</dbReference>
<dbReference type="Pfam" id="PF09184">
    <property type="entry name" value="PPP4R2"/>
    <property type="match status" value="1"/>
</dbReference>
<evidence type="ECO:0000259" key="14">
    <source>
        <dbReference type="PROSITE" id="PS51164"/>
    </source>
</evidence>
<dbReference type="PROSITE" id="PS51164">
    <property type="entry name" value="CBM1_2"/>
    <property type="match status" value="1"/>
</dbReference>
<keyword evidence="8" id="KW-1015">Disulfide bond</keyword>
<dbReference type="GO" id="GO:0030289">
    <property type="term" value="C:protein phosphatase 4 complex"/>
    <property type="evidence" value="ECO:0007669"/>
    <property type="project" value="InterPro"/>
</dbReference>
<evidence type="ECO:0000256" key="9">
    <source>
        <dbReference type="ARBA" id="ARBA00023180"/>
    </source>
</evidence>
<evidence type="ECO:0000256" key="13">
    <source>
        <dbReference type="SAM" id="MobiDB-lite"/>
    </source>
</evidence>
<evidence type="ECO:0000256" key="7">
    <source>
        <dbReference type="ARBA" id="ARBA00023001"/>
    </source>
</evidence>
<keyword evidence="5" id="KW-0732">Signal</keyword>
<dbReference type="AlphaFoldDB" id="A0A1Q9CT21"/>
<dbReference type="InterPro" id="IPR035971">
    <property type="entry name" value="CBD_sf"/>
</dbReference>
<dbReference type="GO" id="GO:0005576">
    <property type="term" value="C:extracellular region"/>
    <property type="evidence" value="ECO:0007669"/>
    <property type="project" value="InterPro"/>
</dbReference>
<evidence type="ECO:0000256" key="8">
    <source>
        <dbReference type="ARBA" id="ARBA00023157"/>
    </source>
</evidence>
<feature type="domain" description="CBM1" evidence="14">
    <location>
        <begin position="519"/>
        <end position="555"/>
    </location>
</feature>
<evidence type="ECO:0000256" key="4">
    <source>
        <dbReference type="ARBA" id="ARBA00012601"/>
    </source>
</evidence>
<dbReference type="PRINTS" id="PR00734">
    <property type="entry name" value="GLHYDRLASE7"/>
</dbReference>
<evidence type="ECO:0000313" key="16">
    <source>
        <dbReference type="Proteomes" id="UP000186817"/>
    </source>
</evidence>
<organism evidence="15 16">
    <name type="scientific">Symbiodinium microadriaticum</name>
    <name type="common">Dinoflagellate</name>
    <name type="synonym">Zooxanthella microadriatica</name>
    <dbReference type="NCBI Taxonomy" id="2951"/>
    <lineage>
        <taxon>Eukaryota</taxon>
        <taxon>Sar</taxon>
        <taxon>Alveolata</taxon>
        <taxon>Dinophyceae</taxon>
        <taxon>Suessiales</taxon>
        <taxon>Symbiodiniaceae</taxon>
        <taxon>Symbiodinium</taxon>
    </lineage>
</organism>
<sequence length="748" mass="81183">MTASPAEEGGEESKPNAHAALLQFASAAEEEMTLSDELEGIIRNLAETGAAACYPWDALRILLEHKLVLDANWRWIHTTEGYQNCYDGNEWDTSICADPEACAKDCALEAVDEKQYERIYGITRVPGGVRLNFVTGSNVGSRLFLLEDDDNYKLFKLKNCEFAMDVDSSEVECGMNGAMYFIEMAANGGKDAGYNAAGAKYGTGYCDAQCPHDVKFINGKANSKNWKPHPKDFSNTMGLGHYGACCAEMDIWEANKMATAYTPHPCDIDSPGQYMCSGTECGDNDSGERYDGVCDKDGCDINPFRNQNTTFYGPGAQWAVDSSRPMTVVTQFLTTDGTDSGDLSEIRRFYVQDGRAVASPSITILPKAPSYPDSITDQSCKDMKELFDNPNDFQEKGGNKAMGESLNRGHVAAFSLWDDIDVHMMWLDSAYPEDRERGEPGVLRGMCPGGEDSSPRNVRSKHPQGYVTFANVAIGEIGSTQSVYPGTTGPVPPTASTTTTTSPVATVKPTTTATATQPSCAKAWKQCGGRNHNGPTCCEEGWSCVVDNEWYSQCKPGTDTAFAQAKKGSDGRQKFLGPSFMQSKAEIKASAQAKKMETVLTDFWRDAPDLTLSEGETFQHSAVEPLKQSLLEPRREGAPWTTQRLCELLAQPRTSYKSTRSRWRSTAPTYPQKERGGLLAETLEGRPTETTTAAAISAAATLPPESEGVAVLAEAPKEGGGESGTPASTPTARKRKLPEELANGVVEE</sequence>
<comment type="catalytic activity">
    <reaction evidence="1">
        <text>Endohydrolysis of (1-&gt;4)-beta-D-glucosidic linkages in cellulose, lichenin and cereal beta-D-glucans.</text>
        <dbReference type="EC" id="3.2.1.4"/>
    </reaction>
</comment>
<comment type="similarity">
    <text evidence="3">Belongs to the PPP4R2 family.</text>
</comment>
<evidence type="ECO:0000256" key="10">
    <source>
        <dbReference type="ARBA" id="ARBA00023277"/>
    </source>
</evidence>
<feature type="region of interest" description="Disordered" evidence="13">
    <location>
        <begin position="657"/>
        <end position="677"/>
    </location>
</feature>
<dbReference type="InterPro" id="IPR000254">
    <property type="entry name" value="CBD"/>
</dbReference>
<evidence type="ECO:0000256" key="2">
    <source>
        <dbReference type="ARBA" id="ARBA00006044"/>
    </source>
</evidence>
<dbReference type="CDD" id="cd07999">
    <property type="entry name" value="GH7_CBH_EG"/>
    <property type="match status" value="1"/>
</dbReference>
<dbReference type="Pfam" id="PF00734">
    <property type="entry name" value="CBM_1"/>
    <property type="match status" value="1"/>
</dbReference>
<feature type="region of interest" description="Disordered" evidence="13">
    <location>
        <begin position="484"/>
        <end position="503"/>
    </location>
</feature>
<keyword evidence="11" id="KW-0326">Glycosidase</keyword>
<dbReference type="SUPFAM" id="SSF57180">
    <property type="entry name" value="Cellulose-binding domain"/>
    <property type="match status" value="1"/>
</dbReference>
<dbReference type="InterPro" id="IPR001722">
    <property type="entry name" value="Glyco_hydro_7"/>
</dbReference>
<dbReference type="Pfam" id="PF00840">
    <property type="entry name" value="Glyco_hydro_7"/>
    <property type="match status" value="1"/>
</dbReference>
<evidence type="ECO:0000256" key="3">
    <source>
        <dbReference type="ARBA" id="ARBA00009207"/>
    </source>
</evidence>
<comment type="similarity">
    <text evidence="2">Belongs to the glycosyl hydrolase 7 (cellulase C) family.</text>
</comment>
<keyword evidence="10" id="KW-0119">Carbohydrate metabolism</keyword>
<accession>A0A1Q9CT21</accession>
<evidence type="ECO:0000256" key="6">
    <source>
        <dbReference type="ARBA" id="ARBA00022801"/>
    </source>
</evidence>
<keyword evidence="7" id="KW-0136">Cellulose degradation</keyword>
<evidence type="ECO:0000256" key="5">
    <source>
        <dbReference type="ARBA" id="ARBA00022729"/>
    </source>
</evidence>
<dbReference type="EMBL" id="LSRX01000937">
    <property type="protein sequence ID" value="OLP86078.1"/>
    <property type="molecule type" value="Genomic_DNA"/>
</dbReference>
<dbReference type="GO" id="GO:0030245">
    <property type="term" value="P:cellulose catabolic process"/>
    <property type="evidence" value="ECO:0007669"/>
    <property type="project" value="UniProtKB-KW"/>
</dbReference>
<name>A0A1Q9CT21_SYMMI</name>
<keyword evidence="12" id="KW-0624">Polysaccharide degradation</keyword>
<dbReference type="GO" id="GO:0008810">
    <property type="term" value="F:cellulase activity"/>
    <property type="evidence" value="ECO:0007669"/>
    <property type="project" value="UniProtKB-EC"/>
</dbReference>
<dbReference type="SUPFAM" id="SSF49899">
    <property type="entry name" value="Concanavalin A-like lectins/glucanases"/>
    <property type="match status" value="1"/>
</dbReference>
<evidence type="ECO:0000313" key="15">
    <source>
        <dbReference type="EMBL" id="OLP86078.1"/>
    </source>
</evidence>
<gene>
    <name evidence="15" type="primary">cbhB</name>
    <name evidence="15" type="ORF">AK812_SmicGene32866</name>
</gene>
<dbReference type="EC" id="3.2.1.4" evidence="4"/>
<dbReference type="PROSITE" id="PS00562">
    <property type="entry name" value="CBM1_1"/>
    <property type="match status" value="1"/>
</dbReference>
<dbReference type="Proteomes" id="UP000186817">
    <property type="component" value="Unassembled WGS sequence"/>
</dbReference>
<comment type="caution">
    <text evidence="15">The sequence shown here is derived from an EMBL/GenBank/DDBJ whole genome shotgun (WGS) entry which is preliminary data.</text>
</comment>
<keyword evidence="9" id="KW-0325">Glycoprotein</keyword>
<dbReference type="GO" id="GO:0030248">
    <property type="term" value="F:cellulose binding"/>
    <property type="evidence" value="ECO:0007669"/>
    <property type="project" value="InterPro"/>
</dbReference>
<dbReference type="Gene3D" id="2.70.100.10">
    <property type="entry name" value="Glycoside hydrolase, family 7, domain"/>
    <property type="match status" value="1"/>
</dbReference>
<proteinExistence type="inferred from homology"/>